<feature type="coiled-coil region" evidence="1">
    <location>
        <begin position="205"/>
        <end position="253"/>
    </location>
</feature>
<dbReference type="EMBL" id="JAVFKD010000002">
    <property type="protein sequence ID" value="KAK5996509.1"/>
    <property type="molecule type" value="Genomic_DNA"/>
</dbReference>
<evidence type="ECO:0000313" key="4">
    <source>
        <dbReference type="Proteomes" id="UP001338125"/>
    </source>
</evidence>
<dbReference type="Proteomes" id="UP001338125">
    <property type="component" value="Unassembled WGS sequence"/>
</dbReference>
<accession>A0ABR0SWL4</accession>
<evidence type="ECO:0000256" key="1">
    <source>
        <dbReference type="SAM" id="Coils"/>
    </source>
</evidence>
<comment type="caution">
    <text evidence="3">The sequence shown here is derived from an EMBL/GenBank/DDBJ whole genome shotgun (WGS) entry which is preliminary data.</text>
</comment>
<evidence type="ECO:0000256" key="2">
    <source>
        <dbReference type="SAM" id="MobiDB-lite"/>
    </source>
</evidence>
<keyword evidence="1" id="KW-0175">Coiled coil</keyword>
<evidence type="ECO:0000313" key="3">
    <source>
        <dbReference type="EMBL" id="KAK5996509.1"/>
    </source>
</evidence>
<name>A0ABR0SWL4_9HYPO</name>
<keyword evidence="4" id="KW-1185">Reference proteome</keyword>
<organism evidence="3 4">
    <name type="scientific">Cladobotryum mycophilum</name>
    <dbReference type="NCBI Taxonomy" id="491253"/>
    <lineage>
        <taxon>Eukaryota</taxon>
        <taxon>Fungi</taxon>
        <taxon>Dikarya</taxon>
        <taxon>Ascomycota</taxon>
        <taxon>Pezizomycotina</taxon>
        <taxon>Sordariomycetes</taxon>
        <taxon>Hypocreomycetidae</taxon>
        <taxon>Hypocreales</taxon>
        <taxon>Hypocreaceae</taxon>
        <taxon>Cladobotryum</taxon>
    </lineage>
</organism>
<protein>
    <submittedName>
        <fullName evidence="3">Uncharacterized protein</fullName>
    </submittedName>
</protein>
<feature type="compositionally biased region" description="Polar residues" evidence="2">
    <location>
        <begin position="102"/>
        <end position="122"/>
    </location>
</feature>
<feature type="region of interest" description="Disordered" evidence="2">
    <location>
        <begin position="102"/>
        <end position="163"/>
    </location>
</feature>
<sequence>MNINYRISATTGTISNHSITKSIKRANQVATWTQFFILRVMFGARACYRQSWFPALVNQYPQALGPAYPAVVPQIYRQFVQGSAEFHLPQNWVRSLIRYTPPTSDSSTNAVASANQTINSGEQPRRKTTKPIQRRQKGRQPTNNLATGRMDVGTEPPNNDIPPWDPAPLGAISGIFENKVDEVWEKIKETEEERQCDRQLDNDNAKRVNETIEGQRQDIIELQKTLTEQEKTISNLQAEVEIYREEIQELNRAKHGMDLAVQEPFERVNHLNMVIRHEA</sequence>
<gene>
    <name evidence="3" type="ORF">PT974_01844</name>
</gene>
<reference evidence="3 4" key="1">
    <citation type="submission" date="2024-01" db="EMBL/GenBank/DDBJ databases">
        <title>Complete genome of Cladobotryum mycophilum ATHUM6906.</title>
        <authorList>
            <person name="Christinaki A.C."/>
            <person name="Myridakis A.I."/>
            <person name="Kouvelis V.N."/>
        </authorList>
    </citation>
    <scope>NUCLEOTIDE SEQUENCE [LARGE SCALE GENOMIC DNA]</scope>
    <source>
        <strain evidence="3 4">ATHUM6906</strain>
    </source>
</reference>
<feature type="compositionally biased region" description="Basic residues" evidence="2">
    <location>
        <begin position="126"/>
        <end position="138"/>
    </location>
</feature>
<proteinExistence type="predicted"/>